<dbReference type="CDD" id="cd13926">
    <property type="entry name" value="N-acetylmuramidase_GH108"/>
    <property type="match status" value="1"/>
</dbReference>
<keyword evidence="4" id="KW-1185">Reference proteome</keyword>
<dbReference type="InterPro" id="IPR023346">
    <property type="entry name" value="Lysozyme-like_dom_sf"/>
</dbReference>
<proteinExistence type="predicted"/>
<feature type="transmembrane region" description="Helical" evidence="1">
    <location>
        <begin position="213"/>
        <end position="234"/>
    </location>
</feature>
<dbReference type="EMBL" id="JAUFPX010000015">
    <property type="protein sequence ID" value="MDN3592128.1"/>
    <property type="molecule type" value="Genomic_DNA"/>
</dbReference>
<dbReference type="Proteomes" id="UP001224644">
    <property type="component" value="Unassembled WGS sequence"/>
</dbReference>
<keyword evidence="1" id="KW-0472">Membrane</keyword>
<keyword evidence="3" id="KW-0378">Hydrolase</keyword>
<evidence type="ECO:0000256" key="1">
    <source>
        <dbReference type="SAM" id="Phobius"/>
    </source>
</evidence>
<dbReference type="RefSeq" id="WP_238226244.1">
    <property type="nucleotide sequence ID" value="NZ_BPQD01000016.1"/>
</dbReference>
<dbReference type="GO" id="GO:0016787">
    <property type="term" value="F:hydrolase activity"/>
    <property type="evidence" value="ECO:0007669"/>
    <property type="project" value="UniProtKB-KW"/>
</dbReference>
<dbReference type="SUPFAM" id="SSF53955">
    <property type="entry name" value="Lysozyme-like"/>
    <property type="match status" value="1"/>
</dbReference>
<feature type="domain" description="TtsA-like Glycoside hydrolase family 108" evidence="2">
    <location>
        <begin position="11"/>
        <end position="98"/>
    </location>
</feature>
<sequence length="253" mass="25997">MASSNFPRCLAQILKHEGGFTKNPKDPGNWTGGKVGKGKLVGTLRGIAASAHPGLDIPNLTDEKIASIYRAQYFTPAGCEALPVGLDLAVFDPAVNSGVSRAKKWHEAAKGAGSTKAQIQKLCAARMAFLRGLATFKTFGKGWTTRVAHVEATAVSWALAVGTSPAVAKAELQAEAVKAGKARIAAKKSATASAAAAPAPAALPSDAVMSPDLWPYAVGGVAVMLVVTAAVFAYRARVQGARADAYREAAANG</sequence>
<gene>
    <name evidence="3" type="ORF">QWZ12_16135</name>
</gene>
<name>A0ABT8BIY7_9HYPH</name>
<dbReference type="Pfam" id="PF05838">
    <property type="entry name" value="Glyco_hydro_108"/>
    <property type="match status" value="1"/>
</dbReference>
<evidence type="ECO:0000313" key="3">
    <source>
        <dbReference type="EMBL" id="MDN3592128.1"/>
    </source>
</evidence>
<accession>A0ABT8BIY7</accession>
<evidence type="ECO:0000259" key="2">
    <source>
        <dbReference type="Pfam" id="PF05838"/>
    </source>
</evidence>
<organism evidence="3 4">
    <name type="scientific">Methylobacterium adhaesivum</name>
    <dbReference type="NCBI Taxonomy" id="333297"/>
    <lineage>
        <taxon>Bacteria</taxon>
        <taxon>Pseudomonadati</taxon>
        <taxon>Pseudomonadota</taxon>
        <taxon>Alphaproteobacteria</taxon>
        <taxon>Hyphomicrobiales</taxon>
        <taxon>Methylobacteriaceae</taxon>
        <taxon>Methylobacterium</taxon>
    </lineage>
</organism>
<reference evidence="4" key="1">
    <citation type="journal article" date="2019" name="Int. J. Syst. Evol. Microbiol.">
        <title>The Global Catalogue of Microorganisms (GCM) 10K type strain sequencing project: providing services to taxonomists for standard genome sequencing and annotation.</title>
        <authorList>
            <consortium name="The Broad Institute Genomics Platform"/>
            <consortium name="The Broad Institute Genome Sequencing Center for Infectious Disease"/>
            <person name="Wu L."/>
            <person name="Ma J."/>
        </authorList>
    </citation>
    <scope>NUCLEOTIDE SEQUENCE [LARGE SCALE GENOMIC DNA]</scope>
    <source>
        <strain evidence="4">CECT 7069</strain>
    </source>
</reference>
<dbReference type="Gene3D" id="1.20.141.10">
    <property type="entry name" value="Chitosanase, subunit A, domain 1"/>
    <property type="match status" value="1"/>
</dbReference>
<keyword evidence="1" id="KW-0812">Transmembrane</keyword>
<dbReference type="InterPro" id="IPR008565">
    <property type="entry name" value="TtsA-like_GH18_dom"/>
</dbReference>
<protein>
    <submittedName>
        <fullName evidence="3">Glycosyl hydrolase 108 family protein</fullName>
    </submittedName>
</protein>
<keyword evidence="1" id="KW-1133">Transmembrane helix</keyword>
<evidence type="ECO:0000313" key="4">
    <source>
        <dbReference type="Proteomes" id="UP001224644"/>
    </source>
</evidence>
<comment type="caution">
    <text evidence="3">The sequence shown here is derived from an EMBL/GenBank/DDBJ whole genome shotgun (WGS) entry which is preliminary data.</text>
</comment>